<accession>A0A1F6PBX4</accession>
<comment type="caution">
    <text evidence="1">The sequence shown here is derived from an EMBL/GenBank/DDBJ whole genome shotgun (WGS) entry which is preliminary data.</text>
</comment>
<evidence type="ECO:0000313" key="2">
    <source>
        <dbReference type="Proteomes" id="UP000178254"/>
    </source>
</evidence>
<gene>
    <name evidence="1" type="ORF">A2538_00455</name>
</gene>
<reference evidence="1 2" key="1">
    <citation type="journal article" date="2016" name="Nat. Commun.">
        <title>Thousands of microbial genomes shed light on interconnected biogeochemical processes in an aquifer system.</title>
        <authorList>
            <person name="Anantharaman K."/>
            <person name="Brown C.T."/>
            <person name="Hug L.A."/>
            <person name="Sharon I."/>
            <person name="Castelle C.J."/>
            <person name="Probst A.J."/>
            <person name="Thomas B.C."/>
            <person name="Singh A."/>
            <person name="Wilkins M.J."/>
            <person name="Karaoz U."/>
            <person name="Brodie E.L."/>
            <person name="Williams K.H."/>
            <person name="Hubbard S.S."/>
            <person name="Banfield J.F."/>
        </authorList>
    </citation>
    <scope>NUCLEOTIDE SEQUENCE [LARGE SCALE GENOMIC DNA]</scope>
</reference>
<protein>
    <submittedName>
        <fullName evidence="1">Uncharacterized protein</fullName>
    </submittedName>
</protein>
<sequence>MSESERQIIHEEKIGRRDYMITGEEREVVNGWLEKIGEIKQMLDIGNIEELAKLADDGEYHRDVKQIVAELEQEGLDEEDKILLSISLWLLKEQRKDAKRWPIVKRFLKGGEFKLASFLDKEWVPNCLDSTVLIKVLAEQFGVDGQVKTIKSPAGKFAHRYFGSNSGKFVDIWWGYDRAGLFQDEKKFKETLKRDRHYCGTV</sequence>
<name>A0A1F6PBX4_9BACT</name>
<dbReference type="Proteomes" id="UP000178254">
    <property type="component" value="Unassembled WGS sequence"/>
</dbReference>
<evidence type="ECO:0000313" key="1">
    <source>
        <dbReference type="EMBL" id="OGH93662.1"/>
    </source>
</evidence>
<dbReference type="AlphaFoldDB" id="A0A1F6PBX4"/>
<proteinExistence type="predicted"/>
<dbReference type="EMBL" id="MFRE01000023">
    <property type="protein sequence ID" value="OGH93662.1"/>
    <property type="molecule type" value="Genomic_DNA"/>
</dbReference>
<organism evidence="1 2">
    <name type="scientific">Candidatus Magasanikbacteria bacterium RIFOXYD2_FULL_41_14</name>
    <dbReference type="NCBI Taxonomy" id="1798709"/>
    <lineage>
        <taxon>Bacteria</taxon>
        <taxon>Candidatus Magasanikiibacteriota</taxon>
    </lineage>
</organism>